<accession>A0A6C0I8Z4</accession>
<dbReference type="EMBL" id="MN740141">
    <property type="protein sequence ID" value="QHT89508.1"/>
    <property type="molecule type" value="Genomic_DNA"/>
</dbReference>
<reference evidence="1" key="1">
    <citation type="journal article" date="2020" name="Nature">
        <title>Giant virus diversity and host interactions through global metagenomics.</title>
        <authorList>
            <person name="Schulz F."/>
            <person name="Roux S."/>
            <person name="Paez-Espino D."/>
            <person name="Jungbluth S."/>
            <person name="Walsh D.A."/>
            <person name="Denef V.J."/>
            <person name="McMahon K.D."/>
            <person name="Konstantinidis K.T."/>
            <person name="Eloe-Fadrosh E.A."/>
            <person name="Kyrpides N.C."/>
            <person name="Woyke T."/>
        </authorList>
    </citation>
    <scope>NUCLEOTIDE SEQUENCE</scope>
    <source>
        <strain evidence="1">GVMAG-M-3300023184-60</strain>
    </source>
</reference>
<protein>
    <submittedName>
        <fullName evidence="1">Uncharacterized protein</fullName>
    </submittedName>
</protein>
<organism evidence="1">
    <name type="scientific">viral metagenome</name>
    <dbReference type="NCBI Taxonomy" id="1070528"/>
    <lineage>
        <taxon>unclassified sequences</taxon>
        <taxon>metagenomes</taxon>
        <taxon>organismal metagenomes</taxon>
    </lineage>
</organism>
<proteinExistence type="predicted"/>
<dbReference type="AlphaFoldDB" id="A0A6C0I8Z4"/>
<evidence type="ECO:0000313" key="1">
    <source>
        <dbReference type="EMBL" id="QHT89508.1"/>
    </source>
</evidence>
<sequence>MNTISSKDNIYNENMILREQVRFLTDCITNQMNNLEILCESSKTSLIHKEDLKPFYKKTYKCEIYIYNNI</sequence>
<name>A0A6C0I8Z4_9ZZZZ</name>